<accession>A0A1M6NJE2</accession>
<dbReference type="Proteomes" id="UP000183982">
    <property type="component" value="Unassembled WGS sequence"/>
</dbReference>
<dbReference type="OrthoDB" id="7745050at2"/>
<gene>
    <name evidence="1" type="ORF">SAMN05444000_11614</name>
</gene>
<evidence type="ECO:0000313" key="2">
    <source>
        <dbReference type="Proteomes" id="UP000183982"/>
    </source>
</evidence>
<dbReference type="RefSeq" id="WP_139280734.1">
    <property type="nucleotide sequence ID" value="NZ_FQZQ01000016.1"/>
</dbReference>
<evidence type="ECO:0000313" key="1">
    <source>
        <dbReference type="EMBL" id="SHJ95766.1"/>
    </source>
</evidence>
<dbReference type="EMBL" id="FQZQ01000016">
    <property type="protein sequence ID" value="SHJ95766.1"/>
    <property type="molecule type" value="Genomic_DNA"/>
</dbReference>
<keyword evidence="2" id="KW-1185">Reference proteome</keyword>
<proteinExistence type="predicted"/>
<protein>
    <submittedName>
        <fullName evidence="1">Uncharacterized protein</fullName>
    </submittedName>
</protein>
<organism evidence="1 2">
    <name type="scientific">Shimia gijangensis</name>
    <dbReference type="NCBI Taxonomy" id="1470563"/>
    <lineage>
        <taxon>Bacteria</taxon>
        <taxon>Pseudomonadati</taxon>
        <taxon>Pseudomonadota</taxon>
        <taxon>Alphaproteobacteria</taxon>
        <taxon>Rhodobacterales</taxon>
        <taxon>Roseobacteraceae</taxon>
    </lineage>
</organism>
<dbReference type="STRING" id="1470563.SAMN05444000_11614"/>
<name>A0A1M6NJE2_9RHOB</name>
<sequence length="87" mass="9872">MYVTDIEVIELPEPQERSAQMGSVVFTSYERQIQVMCSLQGDENNSPAKKRLSFVRDALRQLSRMPEFRGGRAKLEFAPQLLPEGIG</sequence>
<dbReference type="AlphaFoldDB" id="A0A1M6NJE2"/>
<reference evidence="2" key="1">
    <citation type="submission" date="2016-11" db="EMBL/GenBank/DDBJ databases">
        <authorList>
            <person name="Varghese N."/>
            <person name="Submissions S."/>
        </authorList>
    </citation>
    <scope>NUCLEOTIDE SEQUENCE [LARGE SCALE GENOMIC DNA]</scope>
    <source>
        <strain evidence="2">DSM 100564</strain>
    </source>
</reference>